<comment type="caution">
    <text evidence="2">The sequence shown here is derived from an EMBL/GenBank/DDBJ whole genome shotgun (WGS) entry which is preliminary data.</text>
</comment>
<keyword evidence="1" id="KW-0472">Membrane</keyword>
<dbReference type="AlphaFoldDB" id="A0A955LLH9"/>
<dbReference type="EMBL" id="JAGQKZ010000017">
    <property type="protein sequence ID" value="MCA9392061.1"/>
    <property type="molecule type" value="Genomic_DNA"/>
</dbReference>
<name>A0A955LLH9_UNCKA</name>
<organism evidence="2 3">
    <name type="scientific">candidate division WWE3 bacterium</name>
    <dbReference type="NCBI Taxonomy" id="2053526"/>
    <lineage>
        <taxon>Bacteria</taxon>
        <taxon>Katanobacteria</taxon>
    </lineage>
</organism>
<dbReference type="InterPro" id="IPR007165">
    <property type="entry name" value="Phage_holin_4_2"/>
</dbReference>
<accession>A0A955LLH9</accession>
<dbReference type="Pfam" id="PF04020">
    <property type="entry name" value="Phage_holin_4_2"/>
    <property type="match status" value="1"/>
</dbReference>
<sequence length="134" mass="14824">MIRKLILRLLITAVAVIAVFYIIPGMVFIGNIIEYLQVVGLIFATGLILKPILKIISIPVEIATLGIFSIIVNGVALFAVEHWLHYIKITSFWFSGISNTTFLIAPIEIPGFVTLVIAAFSVSVVSTFLYWLTK</sequence>
<reference evidence="2" key="2">
    <citation type="journal article" date="2021" name="Microbiome">
        <title>Successional dynamics and alternative stable states in a saline activated sludge microbial community over 9 years.</title>
        <authorList>
            <person name="Wang Y."/>
            <person name="Ye J."/>
            <person name="Ju F."/>
            <person name="Liu L."/>
            <person name="Boyd J.A."/>
            <person name="Deng Y."/>
            <person name="Parks D.H."/>
            <person name="Jiang X."/>
            <person name="Yin X."/>
            <person name="Woodcroft B.J."/>
            <person name="Tyson G.W."/>
            <person name="Hugenholtz P."/>
            <person name="Polz M.F."/>
            <person name="Zhang T."/>
        </authorList>
    </citation>
    <scope>NUCLEOTIDE SEQUENCE</scope>
    <source>
        <strain evidence="2">HKST-UBA03</strain>
    </source>
</reference>
<evidence type="ECO:0000256" key="1">
    <source>
        <dbReference type="SAM" id="Phobius"/>
    </source>
</evidence>
<feature type="transmembrane region" description="Helical" evidence="1">
    <location>
        <begin position="112"/>
        <end position="132"/>
    </location>
</feature>
<proteinExistence type="predicted"/>
<dbReference type="Proteomes" id="UP000751518">
    <property type="component" value="Unassembled WGS sequence"/>
</dbReference>
<evidence type="ECO:0000313" key="3">
    <source>
        <dbReference type="Proteomes" id="UP000751518"/>
    </source>
</evidence>
<protein>
    <submittedName>
        <fullName evidence="2">Phage holin family protein</fullName>
    </submittedName>
</protein>
<gene>
    <name evidence="2" type="ORF">KC614_02550</name>
</gene>
<keyword evidence="1" id="KW-1133">Transmembrane helix</keyword>
<feature type="transmembrane region" description="Helical" evidence="1">
    <location>
        <begin position="7"/>
        <end position="29"/>
    </location>
</feature>
<feature type="transmembrane region" description="Helical" evidence="1">
    <location>
        <begin position="35"/>
        <end position="53"/>
    </location>
</feature>
<evidence type="ECO:0000313" key="2">
    <source>
        <dbReference type="EMBL" id="MCA9392061.1"/>
    </source>
</evidence>
<keyword evidence="1" id="KW-0812">Transmembrane</keyword>
<feature type="transmembrane region" description="Helical" evidence="1">
    <location>
        <begin position="60"/>
        <end position="80"/>
    </location>
</feature>
<reference evidence="2" key="1">
    <citation type="submission" date="2020-04" db="EMBL/GenBank/DDBJ databases">
        <authorList>
            <person name="Zhang T."/>
        </authorList>
    </citation>
    <scope>NUCLEOTIDE SEQUENCE</scope>
    <source>
        <strain evidence="2">HKST-UBA03</strain>
    </source>
</reference>